<gene>
    <name evidence="1" type="ORF">CW563_09760</name>
</gene>
<evidence type="ECO:0000313" key="1">
    <source>
        <dbReference type="EMBL" id="EAK3904350.1"/>
    </source>
</evidence>
<name>A0A5T0UJ56_CAMJU</name>
<dbReference type="AlphaFoldDB" id="A0A5T0UJ56"/>
<accession>A0A5T0UJ56</accession>
<organism evidence="1">
    <name type="scientific">Campylobacter jejuni</name>
    <dbReference type="NCBI Taxonomy" id="197"/>
    <lineage>
        <taxon>Bacteria</taxon>
        <taxon>Pseudomonadati</taxon>
        <taxon>Campylobacterota</taxon>
        <taxon>Epsilonproteobacteria</taxon>
        <taxon>Campylobacterales</taxon>
        <taxon>Campylobacteraceae</taxon>
        <taxon>Campylobacter</taxon>
    </lineage>
</organism>
<protein>
    <recommendedName>
        <fullName evidence="2">XRE family transcriptional regulator</fullName>
    </recommendedName>
</protein>
<evidence type="ECO:0008006" key="2">
    <source>
        <dbReference type="Google" id="ProtNLM"/>
    </source>
</evidence>
<proteinExistence type="predicted"/>
<dbReference type="EMBL" id="AACFVE010000255">
    <property type="protein sequence ID" value="EAK3904350.1"/>
    <property type="molecule type" value="Genomic_DNA"/>
</dbReference>
<reference evidence="1" key="1">
    <citation type="submission" date="2018-06" db="EMBL/GenBank/DDBJ databases">
        <authorList>
            <consortium name="PulseNet: The National Subtyping Network for Foodborne Disease Surveillance"/>
            <person name="Tarr C.L."/>
            <person name="Trees E."/>
            <person name="Katz L.S."/>
            <person name="Carleton-Romer H.A."/>
            <person name="Stroika S."/>
            <person name="Kucerova Z."/>
            <person name="Roache K.F."/>
            <person name="Sabol A.L."/>
            <person name="Besser J."/>
            <person name="Gerner-Smidt P."/>
        </authorList>
    </citation>
    <scope>NUCLEOTIDE SEQUENCE</scope>
    <source>
        <strain evidence="1">PNUSAC003301</strain>
    </source>
</reference>
<sequence length="75" mass="8564">MQKDRLLGLIKSQGKTVYSVIDKVNKCGVSMSASTFYKGLRDERPFKANEIKALAKVLKLDEKQIYEIFFAEFVS</sequence>
<comment type="caution">
    <text evidence="1">The sequence shown here is derived from an EMBL/GenBank/DDBJ whole genome shotgun (WGS) entry which is preliminary data.</text>
</comment>